<reference evidence="1" key="1">
    <citation type="submission" date="2020-01" db="EMBL/GenBank/DDBJ databases">
        <authorList>
            <person name="Meier V. D."/>
            <person name="Meier V D."/>
        </authorList>
    </citation>
    <scope>NUCLEOTIDE SEQUENCE</scope>
    <source>
        <strain evidence="1">HLG_WM_MAG_10</strain>
    </source>
</reference>
<dbReference type="AlphaFoldDB" id="A0A6S6U1C6"/>
<evidence type="ECO:0000313" key="1">
    <source>
        <dbReference type="EMBL" id="CAA6823000.1"/>
    </source>
</evidence>
<protein>
    <submittedName>
        <fullName evidence="1">Uncharacterized protein</fullName>
    </submittedName>
</protein>
<sequence>MIFLFFLCCRVDATLAQLKPTKTTAVVTFIFTNPMNQSPVEGQQFVIEGKRTKGRFELETNKEGKAFVVVPEDDVYAIHLADWNNFAAVTIPKGAYQRHEIPVPFYEMPKDGSALLIEIPVQIKLINKKNEPSRLVEELTIRSGTSRKTHTVTTDENGMATINLPIGCQYMLNLKGAPNYYKFEIPNKPYAAWTEDVLFERKEGMDKYPSIKHALFNFIFQDLNGKLTEGEAFWVLSKKNGRRYHAVTNAFGIAQILVPLNDVYILNAAHNLNFGEKEIVLTEGSDIVVETVVYESVTSKEWLNRQKKQAALAARRDSIAVATELRQTALLDSLKKLNLEEKLIEAFIRNNRPIPIKRTFKIRKAVKAKVAIIEEQLKVNPNYFIDESKPILAILERFKESWKGKVVVTDITQSMNPYLEEVLIWHLLNLKQGEHTKYLFFNDGDRKMASAKKVGTTGGIYDCEGAWEELQLVINTMHLAIERGLGGGAPPENDLEAVLKGIEKKKDVEEVILIADSYSPVRDMDLLAQIDIPIRIILCGAEEKNNFYQALKPDINEEYLTIAHRTKGSIHTLRQDILNLSEKKEGEIVEIGTHRYILRNKQFIKLNDK</sequence>
<name>A0A6S6U1C6_9BACT</name>
<organism evidence="1">
    <name type="scientific">uncultured Aureispira sp</name>
    <dbReference type="NCBI Taxonomy" id="1331704"/>
    <lineage>
        <taxon>Bacteria</taxon>
        <taxon>Pseudomonadati</taxon>
        <taxon>Bacteroidota</taxon>
        <taxon>Saprospiria</taxon>
        <taxon>Saprospirales</taxon>
        <taxon>Saprospiraceae</taxon>
        <taxon>Aureispira</taxon>
        <taxon>environmental samples</taxon>
    </lineage>
</organism>
<accession>A0A6S6U1C6</accession>
<gene>
    <name evidence="1" type="ORF">HELGO_WM19008</name>
</gene>
<proteinExistence type="predicted"/>
<dbReference type="EMBL" id="CACVAQ010000322">
    <property type="protein sequence ID" value="CAA6823000.1"/>
    <property type="molecule type" value="Genomic_DNA"/>
</dbReference>